<dbReference type="Proteomes" id="UP000320333">
    <property type="component" value="Unassembled WGS sequence"/>
</dbReference>
<protein>
    <submittedName>
        <fullName evidence="2">Uncharacterized protein</fullName>
    </submittedName>
</protein>
<evidence type="ECO:0000313" key="2">
    <source>
        <dbReference type="EMBL" id="TPX74712.1"/>
    </source>
</evidence>
<organism evidence="2 3">
    <name type="scientific">Chytriomyces confervae</name>
    <dbReference type="NCBI Taxonomy" id="246404"/>
    <lineage>
        <taxon>Eukaryota</taxon>
        <taxon>Fungi</taxon>
        <taxon>Fungi incertae sedis</taxon>
        <taxon>Chytridiomycota</taxon>
        <taxon>Chytridiomycota incertae sedis</taxon>
        <taxon>Chytridiomycetes</taxon>
        <taxon>Chytridiales</taxon>
        <taxon>Chytriomycetaceae</taxon>
        <taxon>Chytriomyces</taxon>
    </lineage>
</organism>
<reference evidence="2 3" key="1">
    <citation type="journal article" date="2019" name="Sci. Rep.">
        <title>Comparative genomics of chytrid fungi reveal insights into the obligate biotrophic and pathogenic lifestyle of Synchytrium endobioticum.</title>
        <authorList>
            <person name="van de Vossenberg B.T.L.H."/>
            <person name="Warris S."/>
            <person name="Nguyen H.D.T."/>
            <person name="van Gent-Pelzer M.P.E."/>
            <person name="Joly D.L."/>
            <person name="van de Geest H.C."/>
            <person name="Bonants P.J.M."/>
            <person name="Smith D.S."/>
            <person name="Levesque C.A."/>
            <person name="van der Lee T.A.J."/>
        </authorList>
    </citation>
    <scope>NUCLEOTIDE SEQUENCE [LARGE SCALE GENOMIC DNA]</scope>
    <source>
        <strain evidence="2 3">CBS 675.73</strain>
    </source>
</reference>
<evidence type="ECO:0000313" key="3">
    <source>
        <dbReference type="Proteomes" id="UP000320333"/>
    </source>
</evidence>
<name>A0A507FF03_9FUNG</name>
<dbReference type="AlphaFoldDB" id="A0A507FF03"/>
<sequence length="277" mass="29803">MYKCCTGTFGSSNSPVSDSASDSRQANPDPNLSKFPIAKNMSEATSSNCFIVEPSSQTMSDFAGYPLLIDKANEVTDTASLDKFFMRQMDESSTYQTNFQSNYDCPKWAGQGQRFHTTYYQGMMTYLAQNGKEAPCKTPSTSSTNKFVCASSCIAAKAKLDEIFRNEAYCNQSPSEAARTQRAQTLKAYDSICNVLPARDCITVVGMEKVQAGFPMMSDAMTYCGPGGEGNLIRDALCDSVSLKVLENSKDGTMGKSGAPKLASSLLVGVLGVAALI</sequence>
<gene>
    <name evidence="2" type="ORF">CcCBS67573_g04009</name>
</gene>
<feature type="region of interest" description="Disordered" evidence="1">
    <location>
        <begin position="1"/>
        <end position="34"/>
    </location>
</feature>
<dbReference type="OrthoDB" id="5595608at2759"/>
<evidence type="ECO:0000256" key="1">
    <source>
        <dbReference type="SAM" id="MobiDB-lite"/>
    </source>
</evidence>
<accession>A0A507FF03</accession>
<proteinExistence type="predicted"/>
<comment type="caution">
    <text evidence="2">The sequence shown here is derived from an EMBL/GenBank/DDBJ whole genome shotgun (WGS) entry which is preliminary data.</text>
</comment>
<dbReference type="EMBL" id="QEAP01000112">
    <property type="protein sequence ID" value="TPX74712.1"/>
    <property type="molecule type" value="Genomic_DNA"/>
</dbReference>
<keyword evidence="3" id="KW-1185">Reference proteome</keyword>
<feature type="compositionally biased region" description="Low complexity" evidence="1">
    <location>
        <begin position="11"/>
        <end position="23"/>
    </location>
</feature>